<dbReference type="SMART" id="SM00481">
    <property type="entry name" value="POLIIIAc"/>
    <property type="match status" value="1"/>
</dbReference>
<evidence type="ECO:0000313" key="10">
    <source>
        <dbReference type="EMBL" id="MBA4603806.1"/>
    </source>
</evidence>
<dbReference type="GO" id="GO:0004401">
    <property type="term" value="F:histidinol-phosphatase activity"/>
    <property type="evidence" value="ECO:0007669"/>
    <property type="project" value="UniProtKB-UniRule"/>
</dbReference>
<dbReference type="AlphaFoldDB" id="A0A7W1XV37"/>
<accession>A0A7W1XV37</accession>
<feature type="domain" description="Polymerase/histidinol phosphatase N-terminal" evidence="9">
    <location>
        <begin position="3"/>
        <end position="91"/>
    </location>
</feature>
<dbReference type="InterPro" id="IPR010140">
    <property type="entry name" value="Histidinol_P_phosphatase_HisJ"/>
</dbReference>
<dbReference type="InterPro" id="IPR004013">
    <property type="entry name" value="PHP_dom"/>
</dbReference>
<evidence type="ECO:0000259" key="9">
    <source>
        <dbReference type="SMART" id="SM00481"/>
    </source>
</evidence>
<dbReference type="SUPFAM" id="SSF89550">
    <property type="entry name" value="PHP domain-like"/>
    <property type="match status" value="1"/>
</dbReference>
<dbReference type="NCBIfam" id="TIGR01856">
    <property type="entry name" value="hisJ_fam"/>
    <property type="match status" value="1"/>
</dbReference>
<comment type="pathway">
    <text evidence="1 8">Amino-acid biosynthesis; L-histidine biosynthesis; L-histidine from 5-phospho-alpha-D-ribose 1-diphosphate: step 8/9.</text>
</comment>
<dbReference type="EMBL" id="JACEOL010000071">
    <property type="protein sequence ID" value="MBA4603806.1"/>
    <property type="molecule type" value="Genomic_DNA"/>
</dbReference>
<keyword evidence="5 8" id="KW-0378">Hydrolase</keyword>
<dbReference type="PANTHER" id="PTHR21039">
    <property type="entry name" value="HISTIDINOL PHOSPHATASE-RELATED"/>
    <property type="match status" value="1"/>
</dbReference>
<dbReference type="GO" id="GO:0000105">
    <property type="term" value="P:L-histidine biosynthetic process"/>
    <property type="evidence" value="ECO:0007669"/>
    <property type="project" value="UniProtKB-UniRule"/>
</dbReference>
<dbReference type="Proteomes" id="UP000538292">
    <property type="component" value="Unassembled WGS sequence"/>
</dbReference>
<dbReference type="CDD" id="cd12110">
    <property type="entry name" value="PHP_HisPPase_Hisj_like"/>
    <property type="match status" value="1"/>
</dbReference>
<dbReference type="InterPro" id="IPR016195">
    <property type="entry name" value="Pol/histidinol_Pase-like"/>
</dbReference>
<dbReference type="UniPathway" id="UPA00031">
    <property type="reaction ID" value="UER00013"/>
</dbReference>
<name>A0A7W1XV37_9BACL</name>
<organism evidence="10 11">
    <name type="scientific">Thermoactinomyces mirandus</name>
    <dbReference type="NCBI Taxonomy" id="2756294"/>
    <lineage>
        <taxon>Bacteria</taxon>
        <taxon>Bacillati</taxon>
        <taxon>Bacillota</taxon>
        <taxon>Bacilli</taxon>
        <taxon>Bacillales</taxon>
        <taxon>Thermoactinomycetaceae</taxon>
        <taxon>Thermoactinomyces</taxon>
    </lineage>
</organism>
<comment type="similarity">
    <text evidence="2 8">Belongs to the PHP hydrolase family. HisK subfamily.</text>
</comment>
<evidence type="ECO:0000313" key="11">
    <source>
        <dbReference type="Proteomes" id="UP000538292"/>
    </source>
</evidence>
<evidence type="ECO:0000256" key="3">
    <source>
        <dbReference type="ARBA" id="ARBA00013085"/>
    </source>
</evidence>
<dbReference type="EC" id="3.1.3.15" evidence="3 8"/>
<evidence type="ECO:0000256" key="8">
    <source>
        <dbReference type="RuleBase" id="RU366003"/>
    </source>
</evidence>
<evidence type="ECO:0000256" key="2">
    <source>
        <dbReference type="ARBA" id="ARBA00009152"/>
    </source>
</evidence>
<keyword evidence="4 8" id="KW-0028">Amino-acid biosynthesis</keyword>
<keyword evidence="11" id="KW-1185">Reference proteome</keyword>
<dbReference type="RefSeq" id="WP_181742278.1">
    <property type="nucleotide sequence ID" value="NZ_JACEOL010000071.1"/>
</dbReference>
<evidence type="ECO:0000256" key="4">
    <source>
        <dbReference type="ARBA" id="ARBA00022605"/>
    </source>
</evidence>
<keyword evidence="6 8" id="KW-0368">Histidine biosynthesis</keyword>
<dbReference type="PANTHER" id="PTHR21039:SF0">
    <property type="entry name" value="HISTIDINOL-PHOSPHATASE"/>
    <property type="match status" value="1"/>
</dbReference>
<sequence length="269" mass="30910">MKFDLHTHHDRCGHAIGSMEDYIKAAVSYGLQAIGVSDHSPFFASQEDRAKPRIAMAKSEFSNYVQEVLKLKEIYQDQIEVLLGVESDFFPGQIGLYQRQFEKYPFDYIIGSVHYTGGMRSIFLKENWEGLSETDYLREKEAYYSLVQEAAKSKAFDILGHIDAIKARCPHFSQVKTDIVDQTLKMIADCDTVIEVNTSGKTKDCGGWYPAGEILERACFYGVKVTFGSDAHEPERVADDWEKVRQFLKNVGYKEWAIFRKRKRKFLPL</sequence>
<gene>
    <name evidence="10" type="ORF">H2C83_16185</name>
</gene>
<reference evidence="10 11" key="1">
    <citation type="submission" date="2020-07" db="EMBL/GenBank/DDBJ databases">
        <title>Thermoactinomyces phylogeny.</title>
        <authorList>
            <person name="Dunlap C."/>
        </authorList>
    </citation>
    <scope>NUCLEOTIDE SEQUENCE [LARGE SCALE GENOMIC DNA]</scope>
    <source>
        <strain evidence="10 11">AMNI-1</strain>
    </source>
</reference>
<dbReference type="InterPro" id="IPR003141">
    <property type="entry name" value="Pol/His_phosphatase_N"/>
</dbReference>
<dbReference type="NCBIfam" id="NF005596">
    <property type="entry name" value="PRK07328.1"/>
    <property type="match status" value="1"/>
</dbReference>
<evidence type="ECO:0000256" key="1">
    <source>
        <dbReference type="ARBA" id="ARBA00004970"/>
    </source>
</evidence>
<evidence type="ECO:0000256" key="7">
    <source>
        <dbReference type="ARBA" id="ARBA00049158"/>
    </source>
</evidence>
<dbReference type="Gene3D" id="3.20.20.140">
    <property type="entry name" value="Metal-dependent hydrolases"/>
    <property type="match status" value="1"/>
</dbReference>
<dbReference type="GO" id="GO:0005737">
    <property type="term" value="C:cytoplasm"/>
    <property type="evidence" value="ECO:0007669"/>
    <property type="project" value="TreeGrafter"/>
</dbReference>
<evidence type="ECO:0000256" key="5">
    <source>
        <dbReference type="ARBA" id="ARBA00022801"/>
    </source>
</evidence>
<protein>
    <recommendedName>
        <fullName evidence="3 8">Histidinol-phosphatase</fullName>
        <shortName evidence="8">HolPase</shortName>
        <ecNumber evidence="3 8">3.1.3.15</ecNumber>
    </recommendedName>
</protein>
<evidence type="ECO:0000256" key="6">
    <source>
        <dbReference type="ARBA" id="ARBA00023102"/>
    </source>
</evidence>
<dbReference type="Pfam" id="PF02811">
    <property type="entry name" value="PHP"/>
    <property type="match status" value="1"/>
</dbReference>
<comment type="caution">
    <text evidence="10">The sequence shown here is derived from an EMBL/GenBank/DDBJ whole genome shotgun (WGS) entry which is preliminary data.</text>
</comment>
<proteinExistence type="inferred from homology"/>
<comment type="catalytic activity">
    <reaction evidence="7 8">
        <text>L-histidinol phosphate + H2O = L-histidinol + phosphate</text>
        <dbReference type="Rhea" id="RHEA:14465"/>
        <dbReference type="ChEBI" id="CHEBI:15377"/>
        <dbReference type="ChEBI" id="CHEBI:43474"/>
        <dbReference type="ChEBI" id="CHEBI:57699"/>
        <dbReference type="ChEBI" id="CHEBI:57980"/>
        <dbReference type="EC" id="3.1.3.15"/>
    </reaction>
</comment>